<feature type="region of interest" description="Disordered" evidence="1">
    <location>
        <begin position="26"/>
        <end position="171"/>
    </location>
</feature>
<dbReference type="EMBL" id="JAACNH010000005">
    <property type="protein sequence ID" value="KAG8443550.1"/>
    <property type="molecule type" value="Genomic_DNA"/>
</dbReference>
<evidence type="ECO:0000313" key="3">
    <source>
        <dbReference type="Proteomes" id="UP000812440"/>
    </source>
</evidence>
<dbReference type="Proteomes" id="UP000812440">
    <property type="component" value="Chromosome 6"/>
</dbReference>
<sequence>MGTRGGKSTHPSPISICCIEEEGDCSEGGHDTFPSSVINETLHTDPDKQFRSDLSSFAMPFLDGELDSAEKNSQRKTEEPSSTGSPSKGFFSRSLQNRPSSPLSAPVKKCSPGSPKTVFPFPNQESPPRSPRRMSFSGIFRSSSKDSSSPGSNPSTSPGGIRFFTRSRKGR</sequence>
<evidence type="ECO:0000313" key="2">
    <source>
        <dbReference type="EMBL" id="KAG8443550.1"/>
    </source>
</evidence>
<organism evidence="2 3">
    <name type="scientific">Hymenochirus boettgeri</name>
    <name type="common">Congo dwarf clawed frog</name>
    <dbReference type="NCBI Taxonomy" id="247094"/>
    <lineage>
        <taxon>Eukaryota</taxon>
        <taxon>Metazoa</taxon>
        <taxon>Chordata</taxon>
        <taxon>Craniata</taxon>
        <taxon>Vertebrata</taxon>
        <taxon>Euteleostomi</taxon>
        <taxon>Amphibia</taxon>
        <taxon>Batrachia</taxon>
        <taxon>Anura</taxon>
        <taxon>Pipoidea</taxon>
        <taxon>Pipidae</taxon>
        <taxon>Pipinae</taxon>
        <taxon>Hymenochirus</taxon>
    </lineage>
</organism>
<feature type="compositionally biased region" description="Basic and acidic residues" evidence="1">
    <location>
        <begin position="42"/>
        <end position="51"/>
    </location>
</feature>
<proteinExistence type="predicted"/>
<keyword evidence="3" id="KW-1185">Reference proteome</keyword>
<dbReference type="OrthoDB" id="449052at2759"/>
<comment type="caution">
    <text evidence="2">The sequence shown here is derived from an EMBL/GenBank/DDBJ whole genome shotgun (WGS) entry which is preliminary data.</text>
</comment>
<evidence type="ECO:0000256" key="1">
    <source>
        <dbReference type="SAM" id="MobiDB-lite"/>
    </source>
</evidence>
<feature type="compositionally biased region" description="Polar residues" evidence="1">
    <location>
        <begin position="93"/>
        <end position="103"/>
    </location>
</feature>
<dbReference type="AlphaFoldDB" id="A0A8T2JJP5"/>
<gene>
    <name evidence="2" type="ORF">GDO86_012091</name>
</gene>
<protein>
    <submittedName>
        <fullName evidence="2">Uncharacterized protein</fullName>
    </submittedName>
</protein>
<feature type="compositionally biased region" description="Basic and acidic residues" evidence="1">
    <location>
        <begin position="68"/>
        <end position="79"/>
    </location>
</feature>
<reference evidence="2" key="1">
    <citation type="thesis" date="2020" institute="ProQuest LLC" country="789 East Eisenhower Parkway, Ann Arbor, MI, USA">
        <title>Comparative Genomics and Chromosome Evolution.</title>
        <authorList>
            <person name="Mudd A.B."/>
        </authorList>
    </citation>
    <scope>NUCLEOTIDE SEQUENCE</scope>
    <source>
        <strain evidence="2">Female2</strain>
        <tissue evidence="2">Blood</tissue>
    </source>
</reference>
<name>A0A8T2JJP5_9PIPI</name>
<feature type="compositionally biased region" description="Low complexity" evidence="1">
    <location>
        <begin position="133"/>
        <end position="160"/>
    </location>
</feature>
<accession>A0A8T2JJP5</accession>